<dbReference type="InterPro" id="IPR014756">
    <property type="entry name" value="Ig_E-set"/>
</dbReference>
<comment type="caution">
    <text evidence="4">The sequence shown here is derived from an EMBL/GenBank/DDBJ whole genome shotgun (WGS) entry which is preliminary data.</text>
</comment>
<gene>
    <name evidence="4" type="ORF">HNR15_002597</name>
</gene>
<dbReference type="RefSeq" id="WP_246305931.1">
    <property type="nucleotide sequence ID" value="NZ_JACCFW010000001.1"/>
</dbReference>
<dbReference type="PANTHER" id="PTHR19372">
    <property type="entry name" value="SULFITE REDUCTASE"/>
    <property type="match status" value="1"/>
</dbReference>
<feature type="transmembrane region" description="Helical" evidence="2">
    <location>
        <begin position="149"/>
        <end position="167"/>
    </location>
</feature>
<evidence type="ECO:0000313" key="4">
    <source>
        <dbReference type="EMBL" id="NYJ75634.1"/>
    </source>
</evidence>
<sequence>MTRFLDRLRSAMPPRRSPGTPDDGPAAPASGAASDTAASLERADGGSRTKRILNPHNPIGTVGRLRAILIGILAAGLGMALGHLVASFRKASASPVLAVGEAVIDRTPTALKDFAIKQFGTNDKLVLLLSVSAGALVLAGIAGLLARRIFLLGLALELVLVAVAGYAAMTRPAAVASDIVPTIVTALAGTLALFGLFWLSGDAFTQRTVDRVLRRPTASDEPTLASTRRVFLAGSGVVAAGAVGSAAIGQKLGAVPSTAGLALPVAKEKAPAIPVGLTAQYPAITPLRTPNSKFYRVDTSLTVPNVERDSWRLRIDGDVDHPLELSYDDITKLDLIERNISLTCISNEPGGSYAGGATWLGVRTKDLLKMAGVKDAGKPGRQVFSTSTEGFSISTPLGAMTDDRDALLAIGMNGQALPRAHGFPARLVTPGLYGMLGCTKWVTRITVTDYSKAKAYWTKRGWTIDGPIKPSTRIDTPGSFATVKGGKVVIGGVAWAQRHGVVRVQVSLDEGPWKDATMGPDVNVDYWRQWAYVWNTTATGQHAVRARVVYGKDSLQSEARKDVFPDGSSGVVNLIFNIG</sequence>
<dbReference type="GO" id="GO:0020037">
    <property type="term" value="F:heme binding"/>
    <property type="evidence" value="ECO:0007669"/>
    <property type="project" value="TreeGrafter"/>
</dbReference>
<organism evidence="4 5">
    <name type="scientific">Allobranchiibius huperziae</name>
    <dbReference type="NCBI Taxonomy" id="1874116"/>
    <lineage>
        <taxon>Bacteria</taxon>
        <taxon>Bacillati</taxon>
        <taxon>Actinomycetota</taxon>
        <taxon>Actinomycetes</taxon>
        <taxon>Micrococcales</taxon>
        <taxon>Dermacoccaceae</taxon>
        <taxon>Allobranchiibius</taxon>
    </lineage>
</organism>
<dbReference type="EMBL" id="JACCFW010000001">
    <property type="protein sequence ID" value="NYJ75634.1"/>
    <property type="molecule type" value="Genomic_DNA"/>
</dbReference>
<dbReference type="Gene3D" id="2.60.40.650">
    <property type="match status" value="1"/>
</dbReference>
<feature type="transmembrane region" description="Helical" evidence="2">
    <location>
        <begin position="179"/>
        <end position="199"/>
    </location>
</feature>
<dbReference type="AlphaFoldDB" id="A0A853DKW1"/>
<dbReference type="PANTHER" id="PTHR19372:SF7">
    <property type="entry name" value="SULFITE OXIDASE, MITOCHONDRIAL"/>
    <property type="match status" value="1"/>
</dbReference>
<feature type="transmembrane region" description="Helical" evidence="2">
    <location>
        <begin position="125"/>
        <end position="142"/>
    </location>
</feature>
<reference evidence="4 5" key="1">
    <citation type="submission" date="2020-07" db="EMBL/GenBank/DDBJ databases">
        <title>Sequencing the genomes of 1000 actinobacteria strains.</title>
        <authorList>
            <person name="Klenk H.-P."/>
        </authorList>
    </citation>
    <scope>NUCLEOTIDE SEQUENCE [LARGE SCALE GENOMIC DNA]</scope>
    <source>
        <strain evidence="4 5">DSM 29531</strain>
    </source>
</reference>
<proteinExistence type="predicted"/>
<dbReference type="InterPro" id="IPR000572">
    <property type="entry name" value="OxRdtase_Mopterin-bd_dom"/>
</dbReference>
<dbReference type="Gene3D" id="3.90.420.10">
    <property type="entry name" value="Oxidoreductase, molybdopterin-binding domain"/>
    <property type="match status" value="1"/>
</dbReference>
<dbReference type="SUPFAM" id="SSF81296">
    <property type="entry name" value="E set domains"/>
    <property type="match status" value="1"/>
</dbReference>
<dbReference type="Pfam" id="PF00174">
    <property type="entry name" value="Oxidored_molyb"/>
    <property type="match status" value="1"/>
</dbReference>
<dbReference type="GO" id="GO:0006790">
    <property type="term" value="P:sulfur compound metabolic process"/>
    <property type="evidence" value="ECO:0007669"/>
    <property type="project" value="TreeGrafter"/>
</dbReference>
<feature type="compositionally biased region" description="Low complexity" evidence="1">
    <location>
        <begin position="17"/>
        <end position="39"/>
    </location>
</feature>
<evidence type="ECO:0000259" key="3">
    <source>
        <dbReference type="Pfam" id="PF00174"/>
    </source>
</evidence>
<evidence type="ECO:0000256" key="2">
    <source>
        <dbReference type="SAM" id="Phobius"/>
    </source>
</evidence>
<keyword evidence="5" id="KW-1185">Reference proteome</keyword>
<dbReference type="SUPFAM" id="SSF56524">
    <property type="entry name" value="Oxidoreductase molybdopterin-binding domain"/>
    <property type="match status" value="1"/>
</dbReference>
<keyword evidence="2" id="KW-1133">Transmembrane helix</keyword>
<dbReference type="GO" id="GO:0008482">
    <property type="term" value="F:sulfite oxidase activity"/>
    <property type="evidence" value="ECO:0007669"/>
    <property type="project" value="TreeGrafter"/>
</dbReference>
<evidence type="ECO:0000313" key="5">
    <source>
        <dbReference type="Proteomes" id="UP000571817"/>
    </source>
</evidence>
<feature type="transmembrane region" description="Helical" evidence="2">
    <location>
        <begin position="67"/>
        <end position="86"/>
    </location>
</feature>
<dbReference type="InterPro" id="IPR036374">
    <property type="entry name" value="OxRdtase_Mopterin-bd_sf"/>
</dbReference>
<feature type="domain" description="Oxidoreductase molybdopterin-binding" evidence="3">
    <location>
        <begin position="302"/>
        <end position="455"/>
    </location>
</feature>
<keyword evidence="2" id="KW-0812">Transmembrane</keyword>
<protein>
    <submittedName>
        <fullName evidence="4">DMSO/TMAO reductase YedYZ molybdopterin-dependent catalytic subunit</fullName>
    </submittedName>
</protein>
<accession>A0A853DKW1</accession>
<dbReference type="GO" id="GO:0043546">
    <property type="term" value="F:molybdopterin cofactor binding"/>
    <property type="evidence" value="ECO:0007669"/>
    <property type="project" value="TreeGrafter"/>
</dbReference>
<evidence type="ECO:0000256" key="1">
    <source>
        <dbReference type="SAM" id="MobiDB-lite"/>
    </source>
</evidence>
<dbReference type="Proteomes" id="UP000571817">
    <property type="component" value="Unassembled WGS sequence"/>
</dbReference>
<keyword evidence="2" id="KW-0472">Membrane</keyword>
<name>A0A853DKW1_9MICO</name>
<feature type="region of interest" description="Disordered" evidence="1">
    <location>
        <begin position="1"/>
        <end position="53"/>
    </location>
</feature>